<evidence type="ECO:0000313" key="2">
    <source>
        <dbReference type="Proteomes" id="UP000316628"/>
    </source>
</evidence>
<accession>A0A543J8A4</accession>
<comment type="caution">
    <text evidence="1">The sequence shown here is derived from an EMBL/GenBank/DDBJ whole genome shotgun (WGS) entry which is preliminary data.</text>
</comment>
<sequence length="216" mass="23624">MRDAKPVELDYERFWEVQTMAYLPALGAPDRGRHPGVMAEVIRMPDVLGSVWRRRLDVRVRRVAGKLALKSPTGTVAVPSGSTSPFAAALMEHPAQVLWHSGDSRDLDAAFWVTLPASWFAAHSTCVLGPVLDSGHDVVVDGWYHKSWSKLLGQGFRREDPGTVFAGAREPDHVVLLDADVATVFDRRADFRPTGPGLHAGLDRAGFVNHQGRGLG</sequence>
<dbReference type="Proteomes" id="UP000316628">
    <property type="component" value="Unassembled WGS sequence"/>
</dbReference>
<protein>
    <submittedName>
        <fullName evidence="1">Uncharacterized protein</fullName>
    </submittedName>
</protein>
<dbReference type="AlphaFoldDB" id="A0A543J8A4"/>
<organism evidence="1 2">
    <name type="scientific">Saccharothrix saharensis</name>
    <dbReference type="NCBI Taxonomy" id="571190"/>
    <lineage>
        <taxon>Bacteria</taxon>
        <taxon>Bacillati</taxon>
        <taxon>Actinomycetota</taxon>
        <taxon>Actinomycetes</taxon>
        <taxon>Pseudonocardiales</taxon>
        <taxon>Pseudonocardiaceae</taxon>
        <taxon>Saccharothrix</taxon>
    </lineage>
</organism>
<proteinExistence type="predicted"/>
<gene>
    <name evidence="1" type="ORF">FHX81_1355</name>
</gene>
<evidence type="ECO:0000313" key="1">
    <source>
        <dbReference type="EMBL" id="TQM79063.1"/>
    </source>
</evidence>
<dbReference type="EMBL" id="VFPP01000001">
    <property type="protein sequence ID" value="TQM79063.1"/>
    <property type="molecule type" value="Genomic_DNA"/>
</dbReference>
<keyword evidence="2" id="KW-1185">Reference proteome</keyword>
<dbReference type="InterPro" id="IPR027417">
    <property type="entry name" value="P-loop_NTPase"/>
</dbReference>
<dbReference type="Gene3D" id="3.40.50.300">
    <property type="entry name" value="P-loop containing nucleotide triphosphate hydrolases"/>
    <property type="match status" value="1"/>
</dbReference>
<name>A0A543J8A4_9PSEU</name>
<reference evidence="1 2" key="1">
    <citation type="submission" date="2019-06" db="EMBL/GenBank/DDBJ databases">
        <title>Sequencing the genomes of 1000 actinobacteria strains.</title>
        <authorList>
            <person name="Klenk H.-P."/>
        </authorList>
    </citation>
    <scope>NUCLEOTIDE SEQUENCE [LARGE SCALE GENOMIC DNA]</scope>
    <source>
        <strain evidence="1 2">DSM 45456</strain>
    </source>
</reference>